<dbReference type="InterPro" id="IPR001584">
    <property type="entry name" value="Integrase_cat-core"/>
</dbReference>
<dbReference type="InterPro" id="IPR012337">
    <property type="entry name" value="RNaseH-like_sf"/>
</dbReference>
<dbReference type="Proteomes" id="UP000887320">
    <property type="component" value="Unassembled WGS sequence"/>
</dbReference>
<gene>
    <name evidence="2" type="ORF">KW868_06740</name>
</gene>
<dbReference type="GO" id="GO:0003676">
    <property type="term" value="F:nucleic acid binding"/>
    <property type="evidence" value="ECO:0007669"/>
    <property type="project" value="InterPro"/>
</dbReference>
<feature type="domain" description="Integrase catalytic" evidence="1">
    <location>
        <begin position="243"/>
        <end position="405"/>
    </location>
</feature>
<dbReference type="InterPro" id="IPR048020">
    <property type="entry name" value="Transpos_IS3"/>
</dbReference>
<dbReference type="NCBIfam" id="NF033516">
    <property type="entry name" value="transpos_IS3"/>
    <property type="match status" value="1"/>
</dbReference>
<dbReference type="InterPro" id="IPR009057">
    <property type="entry name" value="Homeodomain-like_sf"/>
</dbReference>
<dbReference type="InterPro" id="IPR050900">
    <property type="entry name" value="Transposase_IS3/IS150/IS904"/>
</dbReference>
<dbReference type="PANTHER" id="PTHR46889:SF5">
    <property type="entry name" value="INTEGRASE PROTEIN"/>
    <property type="match status" value="1"/>
</dbReference>
<dbReference type="InterPro" id="IPR036397">
    <property type="entry name" value="RNaseH_sf"/>
</dbReference>
<organism evidence="2 3">
    <name type="scientific">Acinetobacter guillouiae</name>
    <name type="common">Acinetobacter genomosp. 11</name>
    <dbReference type="NCBI Taxonomy" id="106649"/>
    <lineage>
        <taxon>Bacteria</taxon>
        <taxon>Pseudomonadati</taxon>
        <taxon>Pseudomonadota</taxon>
        <taxon>Gammaproteobacteria</taxon>
        <taxon>Moraxellales</taxon>
        <taxon>Moraxellaceae</taxon>
        <taxon>Acinetobacter</taxon>
    </lineage>
</organism>
<dbReference type="SUPFAM" id="SSF53098">
    <property type="entry name" value="Ribonuclease H-like"/>
    <property type="match status" value="1"/>
</dbReference>
<dbReference type="SUPFAM" id="SSF46689">
    <property type="entry name" value="Homeodomain-like"/>
    <property type="match status" value="1"/>
</dbReference>
<evidence type="ECO:0000259" key="1">
    <source>
        <dbReference type="PROSITE" id="PS50994"/>
    </source>
</evidence>
<evidence type="ECO:0000313" key="3">
    <source>
        <dbReference type="Proteomes" id="UP000887320"/>
    </source>
</evidence>
<reference evidence="2" key="1">
    <citation type="submission" date="2021-07" db="EMBL/GenBank/DDBJ databases">
        <authorList>
            <person name="Fernandez M."/>
            <person name="Pereira P."/>
            <person name="Torres Tejerizo G.A."/>
            <person name="Gonzalez P."/>
            <person name="Agostini E."/>
        </authorList>
    </citation>
    <scope>NUCLEOTIDE SEQUENCE</scope>
    <source>
        <strain evidence="2">SFC 500-1A</strain>
    </source>
</reference>
<protein>
    <submittedName>
        <fullName evidence="2">IS3 family transposase</fullName>
    </submittedName>
</protein>
<comment type="caution">
    <text evidence="2">The sequence shown here is derived from an EMBL/GenBank/DDBJ whole genome shotgun (WGS) entry which is preliminary data.</text>
</comment>
<dbReference type="Pfam" id="PF00665">
    <property type="entry name" value="rve"/>
    <property type="match status" value="1"/>
</dbReference>
<name>A0A8X8KGK7_ACIGI</name>
<dbReference type="GO" id="GO:0015074">
    <property type="term" value="P:DNA integration"/>
    <property type="evidence" value="ECO:0007669"/>
    <property type="project" value="InterPro"/>
</dbReference>
<evidence type="ECO:0000313" key="2">
    <source>
        <dbReference type="EMBL" id="MCF0264162.1"/>
    </source>
</evidence>
<dbReference type="RefSeq" id="WP_234623046.1">
    <property type="nucleotide sequence ID" value="NZ_JAHWXT010000002.1"/>
</dbReference>
<dbReference type="PANTHER" id="PTHR46889">
    <property type="entry name" value="TRANSPOSASE INSF FOR INSERTION SEQUENCE IS3B-RELATED"/>
    <property type="match status" value="1"/>
</dbReference>
<sequence length="407" mass="47929">MKTIVKRTQRDYSLAFKLSVVDQVEKGEMTYKQAQDRYGIQGCATVLVWLRKHGRLDWSQGTPFRHGEKQMSDSLPLTPEQRIKELEQQLYETKRKAELFETIINILERDYGVSTNKKATRQAIKEKQTVGFSITECCYYLGTTRQAYYKQCKQASLRYKHEQDVLQRVQQERMFQPRIGTRKLHYLLNTIMGIKIGRDRLFDLLRDHRLLVQPKRAYHKTTNSHHRFHKHPNLIKFGIEQVIPQKPEQLWVADITYLPLETGEAYLSLITDAWSRKIVGYHVDDNLGAEAVSQAYIKALKERKAPQSSLIHHSDRGIQYCSKKYQELHQKHNIRCSMTDGYDCYQNALAERVNGILKNEYLLHKPKSLEDAKRMVAESIKIYNIRRPHMSLKYKTPDEVHRAFYVK</sequence>
<dbReference type="AlphaFoldDB" id="A0A8X8KGK7"/>
<accession>A0A8X8KGK7</accession>
<dbReference type="Gene3D" id="3.30.420.10">
    <property type="entry name" value="Ribonuclease H-like superfamily/Ribonuclease H"/>
    <property type="match status" value="1"/>
</dbReference>
<dbReference type="EMBL" id="JAHWXT010000002">
    <property type="protein sequence ID" value="MCF0264162.1"/>
    <property type="molecule type" value="Genomic_DNA"/>
</dbReference>
<proteinExistence type="predicted"/>
<dbReference type="PROSITE" id="PS50994">
    <property type="entry name" value="INTEGRASE"/>
    <property type="match status" value="1"/>
</dbReference>